<reference evidence="1 2" key="1">
    <citation type="journal article" date="2014" name="Genome Biol. Evol.">
        <title>Comparative genomics and transcriptomics analyses reveal divergent lifestyle features of nematode endoparasitic fungus Hirsutella minnesotensis.</title>
        <authorList>
            <person name="Lai Y."/>
            <person name="Liu K."/>
            <person name="Zhang X."/>
            <person name="Zhang X."/>
            <person name="Li K."/>
            <person name="Wang N."/>
            <person name="Shu C."/>
            <person name="Wu Y."/>
            <person name="Wang C."/>
            <person name="Bushley K.E."/>
            <person name="Xiang M."/>
            <person name="Liu X."/>
        </authorList>
    </citation>
    <scope>NUCLEOTIDE SEQUENCE [LARGE SCALE GENOMIC DNA]</scope>
    <source>
        <strain evidence="1 2">3608</strain>
    </source>
</reference>
<gene>
    <name evidence="1" type="ORF">HIM_07339</name>
</gene>
<organism evidence="1 2">
    <name type="scientific">Hirsutella minnesotensis 3608</name>
    <dbReference type="NCBI Taxonomy" id="1043627"/>
    <lineage>
        <taxon>Eukaryota</taxon>
        <taxon>Fungi</taxon>
        <taxon>Dikarya</taxon>
        <taxon>Ascomycota</taxon>
        <taxon>Pezizomycotina</taxon>
        <taxon>Sordariomycetes</taxon>
        <taxon>Hypocreomycetidae</taxon>
        <taxon>Hypocreales</taxon>
        <taxon>Ophiocordycipitaceae</taxon>
        <taxon>Hirsutella</taxon>
    </lineage>
</organism>
<proteinExistence type="predicted"/>
<protein>
    <submittedName>
        <fullName evidence="1">Uncharacterized protein</fullName>
    </submittedName>
</protein>
<keyword evidence="2" id="KW-1185">Reference proteome</keyword>
<evidence type="ECO:0000313" key="1">
    <source>
        <dbReference type="EMBL" id="KJZ73335.1"/>
    </source>
</evidence>
<sequence length="85" mass="9996">MGEQFLSDACKHRYKSHAFLSKYSTIPDFREPTTKVLEYGQAKVEESQRLLPLPFPLTNRVTQANSVFDEFEKAQDLHRFFEKVK</sequence>
<accession>A0A0F7ZN90</accession>
<dbReference type="EMBL" id="KQ030536">
    <property type="protein sequence ID" value="KJZ73335.1"/>
    <property type="molecule type" value="Genomic_DNA"/>
</dbReference>
<dbReference type="Proteomes" id="UP000054481">
    <property type="component" value="Unassembled WGS sequence"/>
</dbReference>
<evidence type="ECO:0000313" key="2">
    <source>
        <dbReference type="Proteomes" id="UP000054481"/>
    </source>
</evidence>
<dbReference type="AlphaFoldDB" id="A0A0F7ZN90"/>
<name>A0A0F7ZN90_9HYPO</name>